<dbReference type="SUPFAM" id="SSF57701">
    <property type="entry name" value="Zn2/Cys6 DNA-binding domain"/>
    <property type="match status" value="1"/>
</dbReference>
<evidence type="ECO:0000313" key="3">
    <source>
        <dbReference type="EMBL" id="KAH7357947.1"/>
    </source>
</evidence>
<evidence type="ECO:0000313" key="4">
    <source>
        <dbReference type="Proteomes" id="UP000813385"/>
    </source>
</evidence>
<dbReference type="Gene3D" id="4.10.240.10">
    <property type="entry name" value="Zn(2)-C6 fungal-type DNA-binding domain"/>
    <property type="match status" value="1"/>
</dbReference>
<dbReference type="OrthoDB" id="4216928at2759"/>
<dbReference type="SMART" id="SM00066">
    <property type="entry name" value="GAL4"/>
    <property type="match status" value="1"/>
</dbReference>
<keyword evidence="1" id="KW-0539">Nucleus</keyword>
<dbReference type="GO" id="GO:0008270">
    <property type="term" value="F:zinc ion binding"/>
    <property type="evidence" value="ECO:0007669"/>
    <property type="project" value="InterPro"/>
</dbReference>
<dbReference type="AlphaFoldDB" id="A0A8K0TC88"/>
<dbReference type="GO" id="GO:0000981">
    <property type="term" value="F:DNA-binding transcription factor activity, RNA polymerase II-specific"/>
    <property type="evidence" value="ECO:0007669"/>
    <property type="project" value="InterPro"/>
</dbReference>
<proteinExistence type="predicted"/>
<organism evidence="3 4">
    <name type="scientific">Plectosphaerella cucumerina</name>
    <dbReference type="NCBI Taxonomy" id="40658"/>
    <lineage>
        <taxon>Eukaryota</taxon>
        <taxon>Fungi</taxon>
        <taxon>Dikarya</taxon>
        <taxon>Ascomycota</taxon>
        <taxon>Pezizomycotina</taxon>
        <taxon>Sordariomycetes</taxon>
        <taxon>Hypocreomycetidae</taxon>
        <taxon>Glomerellales</taxon>
        <taxon>Plectosphaerellaceae</taxon>
        <taxon>Plectosphaerella</taxon>
    </lineage>
</organism>
<comment type="caution">
    <text evidence="3">The sequence shown here is derived from an EMBL/GenBank/DDBJ whole genome shotgun (WGS) entry which is preliminary data.</text>
</comment>
<dbReference type="Pfam" id="PF00172">
    <property type="entry name" value="Zn_clus"/>
    <property type="match status" value="1"/>
</dbReference>
<dbReference type="EMBL" id="JAGPXD010000004">
    <property type="protein sequence ID" value="KAH7357947.1"/>
    <property type="molecule type" value="Genomic_DNA"/>
</dbReference>
<gene>
    <name evidence="3" type="ORF">B0T11DRAFT_354586</name>
</gene>
<dbReference type="PANTHER" id="PTHR37534:SF46">
    <property type="entry name" value="ZN(II)2CYS6 TRANSCRIPTION FACTOR (EUROFUNG)"/>
    <property type="match status" value="1"/>
</dbReference>
<dbReference type="PROSITE" id="PS50048">
    <property type="entry name" value="ZN2_CY6_FUNGAL_2"/>
    <property type="match status" value="1"/>
</dbReference>
<evidence type="ECO:0000259" key="2">
    <source>
        <dbReference type="PROSITE" id="PS50048"/>
    </source>
</evidence>
<dbReference type="CDD" id="cd00067">
    <property type="entry name" value="GAL4"/>
    <property type="match status" value="1"/>
</dbReference>
<dbReference type="InterPro" id="IPR036864">
    <property type="entry name" value="Zn2-C6_fun-type_DNA-bd_sf"/>
</dbReference>
<name>A0A8K0TC88_9PEZI</name>
<dbReference type="PROSITE" id="PS00463">
    <property type="entry name" value="ZN2_CY6_FUNGAL_1"/>
    <property type="match status" value="1"/>
</dbReference>
<dbReference type="Proteomes" id="UP000813385">
    <property type="component" value="Unassembled WGS sequence"/>
</dbReference>
<dbReference type="InterPro" id="IPR001138">
    <property type="entry name" value="Zn2Cys6_DnaBD"/>
</dbReference>
<evidence type="ECO:0000256" key="1">
    <source>
        <dbReference type="ARBA" id="ARBA00023242"/>
    </source>
</evidence>
<protein>
    <recommendedName>
        <fullName evidence="2">Zn(2)-C6 fungal-type domain-containing protein</fullName>
    </recommendedName>
</protein>
<keyword evidence="4" id="KW-1185">Reference proteome</keyword>
<dbReference type="PANTHER" id="PTHR37534">
    <property type="entry name" value="TRANSCRIPTIONAL ACTIVATOR PROTEIN UGA3"/>
    <property type="match status" value="1"/>
</dbReference>
<reference evidence="3" key="1">
    <citation type="journal article" date="2021" name="Nat. Commun.">
        <title>Genetic determinants of endophytism in the Arabidopsis root mycobiome.</title>
        <authorList>
            <person name="Mesny F."/>
            <person name="Miyauchi S."/>
            <person name="Thiergart T."/>
            <person name="Pickel B."/>
            <person name="Atanasova L."/>
            <person name="Karlsson M."/>
            <person name="Huettel B."/>
            <person name="Barry K.W."/>
            <person name="Haridas S."/>
            <person name="Chen C."/>
            <person name="Bauer D."/>
            <person name="Andreopoulos W."/>
            <person name="Pangilinan J."/>
            <person name="LaButti K."/>
            <person name="Riley R."/>
            <person name="Lipzen A."/>
            <person name="Clum A."/>
            <person name="Drula E."/>
            <person name="Henrissat B."/>
            <person name="Kohler A."/>
            <person name="Grigoriev I.V."/>
            <person name="Martin F.M."/>
            <person name="Hacquard S."/>
        </authorList>
    </citation>
    <scope>NUCLEOTIDE SEQUENCE</scope>
    <source>
        <strain evidence="3">MPI-CAGE-AT-0016</strain>
    </source>
</reference>
<accession>A0A8K0TC88</accession>
<sequence length="423" mass="47046">MPPTKTSLERDDPPPRRKSCLACTRARRRCDQATPACQRCAQRTIDCQYPPGARPRRPPVVVSATTLTPSASVNHRGVDLLDLSTSPQVSFDMLGPSDDLFGGLDSNFMDLEAGPSLEPGRALDVINPSPPTTATLALVPSRLTTDAQRTRALTSRLQYGVDQVIAAPRMMVFENQMPWCHAHLYDDGMPRSMQDAVSSAALHAARNDRNTRVIRDCIESRVQDLLSSPPPTLPLDLLARAQALFMYQTLRLSDPDPRVRLSYDATIPHLEESAYALLPHITFHDPDETPDALPLYPVAAARDFWLSWIFMESARRTLAMILFFVVAHRFVRGELTQCNTNKYVSRSVTLSAHLWRAGDPVDFALAWRDKRHYVVQGDQMDAVVGMLEDAKSDDIDELGKIFLASVMGRDEAKGWLALRGASL</sequence>
<feature type="domain" description="Zn(2)-C6 fungal-type" evidence="2">
    <location>
        <begin position="19"/>
        <end position="49"/>
    </location>
</feature>